<gene>
    <name evidence="4" type="ORF">SAMN02787118_101637</name>
</gene>
<evidence type="ECO:0000313" key="4">
    <source>
        <dbReference type="EMBL" id="SFE41642.1"/>
    </source>
</evidence>
<organism evidence="4 5">
    <name type="scientific">Streptomyces mirabilis</name>
    <dbReference type="NCBI Taxonomy" id="68239"/>
    <lineage>
        <taxon>Bacteria</taxon>
        <taxon>Bacillati</taxon>
        <taxon>Actinomycetota</taxon>
        <taxon>Actinomycetes</taxon>
        <taxon>Kitasatosporales</taxon>
        <taxon>Streptomycetaceae</taxon>
        <taxon>Streptomyces</taxon>
    </lineage>
</organism>
<protein>
    <submittedName>
        <fullName evidence="4">Transcriptional regulator, TetR family</fullName>
    </submittedName>
</protein>
<dbReference type="InterPro" id="IPR009057">
    <property type="entry name" value="Homeodomain-like_sf"/>
</dbReference>
<evidence type="ECO:0000259" key="3">
    <source>
        <dbReference type="PROSITE" id="PS50977"/>
    </source>
</evidence>
<feature type="domain" description="HTH tetR-type" evidence="3">
    <location>
        <begin position="40"/>
        <end position="100"/>
    </location>
</feature>
<dbReference type="InterPro" id="IPR050109">
    <property type="entry name" value="HTH-type_TetR-like_transc_reg"/>
</dbReference>
<dbReference type="GO" id="GO:0000976">
    <property type="term" value="F:transcription cis-regulatory region binding"/>
    <property type="evidence" value="ECO:0007669"/>
    <property type="project" value="TreeGrafter"/>
</dbReference>
<dbReference type="InterPro" id="IPR036271">
    <property type="entry name" value="Tet_transcr_reg_TetR-rel_C_sf"/>
</dbReference>
<dbReference type="InterPro" id="IPR001647">
    <property type="entry name" value="HTH_TetR"/>
</dbReference>
<sequence length="218" mass="23630">MTIRFARGFGNLRGMGDKRGPGRIEVTVTGQPPTERADAARNREKILDAAARLLAERGPDAVTMNAVAQAAGIGVGTVYRRFGDVAHLLMALLDDRERQFQAEFLTGPAPLGPGAPPADRLRAFLHAYADYIGEQQTLMSAAEAASPVARYNSGPYLAIHLHVSMLLRQLRPEVDAALLAHLLLAPFTPSLLHHLKTERGTTREQIKTGLDQLLGDQP</sequence>
<reference evidence="4 5" key="1">
    <citation type="submission" date="2016-10" db="EMBL/GenBank/DDBJ databases">
        <authorList>
            <person name="de Groot N.N."/>
        </authorList>
    </citation>
    <scope>NUCLEOTIDE SEQUENCE [LARGE SCALE GENOMIC DNA]</scope>
    <source>
        <strain evidence="4 5">OK461</strain>
    </source>
</reference>
<proteinExistence type="predicted"/>
<dbReference type="PROSITE" id="PS50977">
    <property type="entry name" value="HTH_TETR_2"/>
    <property type="match status" value="1"/>
</dbReference>
<dbReference type="Proteomes" id="UP000181942">
    <property type="component" value="Unassembled WGS sequence"/>
</dbReference>
<feature type="DNA-binding region" description="H-T-H motif" evidence="2">
    <location>
        <begin position="63"/>
        <end position="82"/>
    </location>
</feature>
<dbReference type="PANTHER" id="PTHR30055:SF209">
    <property type="entry name" value="POSSIBLE TRANSCRIPTIONAL REGULATORY PROTEIN (PROBABLY TETR-FAMILY)"/>
    <property type="match status" value="1"/>
</dbReference>
<dbReference type="SUPFAM" id="SSF46689">
    <property type="entry name" value="Homeodomain-like"/>
    <property type="match status" value="1"/>
</dbReference>
<dbReference type="EMBL" id="FONR01000001">
    <property type="protein sequence ID" value="SFE41642.1"/>
    <property type="molecule type" value="Genomic_DNA"/>
</dbReference>
<dbReference type="PANTHER" id="PTHR30055">
    <property type="entry name" value="HTH-TYPE TRANSCRIPTIONAL REGULATOR RUTR"/>
    <property type="match status" value="1"/>
</dbReference>
<accession>A0A1I2ACN9</accession>
<dbReference type="GO" id="GO:0003700">
    <property type="term" value="F:DNA-binding transcription factor activity"/>
    <property type="evidence" value="ECO:0007669"/>
    <property type="project" value="TreeGrafter"/>
</dbReference>
<evidence type="ECO:0000256" key="2">
    <source>
        <dbReference type="PROSITE-ProRule" id="PRU00335"/>
    </source>
</evidence>
<dbReference type="Pfam" id="PF00440">
    <property type="entry name" value="TetR_N"/>
    <property type="match status" value="1"/>
</dbReference>
<dbReference type="AlphaFoldDB" id="A0A1I2ACN9"/>
<evidence type="ECO:0000313" key="5">
    <source>
        <dbReference type="Proteomes" id="UP000181942"/>
    </source>
</evidence>
<dbReference type="PRINTS" id="PR00455">
    <property type="entry name" value="HTHTETR"/>
</dbReference>
<name>A0A1I2ACN9_9ACTN</name>
<dbReference type="Gene3D" id="1.10.357.10">
    <property type="entry name" value="Tetracycline Repressor, domain 2"/>
    <property type="match status" value="1"/>
</dbReference>
<dbReference type="SUPFAM" id="SSF48498">
    <property type="entry name" value="Tetracyclin repressor-like, C-terminal domain"/>
    <property type="match status" value="1"/>
</dbReference>
<keyword evidence="1 2" id="KW-0238">DNA-binding</keyword>
<evidence type="ECO:0000256" key="1">
    <source>
        <dbReference type="ARBA" id="ARBA00023125"/>
    </source>
</evidence>